<dbReference type="SUPFAM" id="SSF51905">
    <property type="entry name" value="FAD/NAD(P)-binding domain"/>
    <property type="match status" value="1"/>
</dbReference>
<dbReference type="InterPro" id="IPR023753">
    <property type="entry name" value="FAD/NAD-binding_dom"/>
</dbReference>
<keyword evidence="2" id="KW-0285">Flavoprotein</keyword>
<gene>
    <name evidence="8" type="ORF">LX16_3540</name>
</gene>
<dbReference type="RefSeq" id="WP_147140143.1">
    <property type="nucleotide sequence ID" value="NZ_BAABIJ010000002.1"/>
</dbReference>
<feature type="region of interest" description="Disordered" evidence="6">
    <location>
        <begin position="425"/>
        <end position="445"/>
    </location>
</feature>
<dbReference type="PRINTS" id="PR00368">
    <property type="entry name" value="FADPNR"/>
</dbReference>
<evidence type="ECO:0000256" key="6">
    <source>
        <dbReference type="SAM" id="MobiDB-lite"/>
    </source>
</evidence>
<keyword evidence="3" id="KW-0274">FAD</keyword>
<keyword evidence="9" id="KW-1185">Reference proteome</keyword>
<dbReference type="PANTHER" id="PTHR43706">
    <property type="entry name" value="NADH DEHYDROGENASE"/>
    <property type="match status" value="1"/>
</dbReference>
<accession>A0A562V4G6</accession>
<dbReference type="Proteomes" id="UP000321617">
    <property type="component" value="Unassembled WGS sequence"/>
</dbReference>
<proteinExistence type="inferred from homology"/>
<comment type="similarity">
    <text evidence="1">Belongs to the NADH dehydrogenase family.</text>
</comment>
<protein>
    <submittedName>
        <fullName evidence="8">NADH dehydrogenase</fullName>
    </submittedName>
</protein>
<evidence type="ECO:0000313" key="9">
    <source>
        <dbReference type="Proteomes" id="UP000321617"/>
    </source>
</evidence>
<comment type="caution">
    <text evidence="8">The sequence shown here is derived from an EMBL/GenBank/DDBJ whole genome shotgun (WGS) entry which is preliminary data.</text>
</comment>
<dbReference type="AlphaFoldDB" id="A0A562V4G6"/>
<dbReference type="EMBL" id="VLLL01000006">
    <property type="protein sequence ID" value="TWJ12776.1"/>
    <property type="molecule type" value="Genomic_DNA"/>
</dbReference>
<sequence length="445" mass="49155">MRRIVIVGAGHVGFYVADQLSHRLRKDIRRGDVEVMVIDPQQHMTYQPFLPEAAAGHISPRHGVIPLRRQLHRCRILNGTVTRIRHADKTVTVQPIVGPSRDIEYDQIVVAPGSVSRTLPIPGLAENAIGFKSMGEAIFLRNHVLARLDAAAATPDPEVRRRALSFVFVGGGFAGVEAMAESEDMVRDTMKDYEELDFEETRWTLVEASQRILPEVGAEMGAYTVEKLLQRGFDIRLNTLLKSCEDGHVVLSDGEEFDADTIVWTAGVKPHPMLQDTDLPLGPKGHLRCRPTLQVEDDAGIVEGAWGAGDSAQVPDLSGFSEYCSPSAQHAVRQAARLAKNIAAVLYQRPVKDYVHKYVGSVASLGLYKGVAHVYGFKGKGLIAWFMHRSYHLMRVPGFGRKVRVVADWTLAVFTKRETVQLGELHDPRGPWEDVATGRTPPSPG</sequence>
<keyword evidence="5" id="KW-0520">NAD</keyword>
<keyword evidence="4" id="KW-0560">Oxidoreductase</keyword>
<evidence type="ECO:0000256" key="5">
    <source>
        <dbReference type="ARBA" id="ARBA00023027"/>
    </source>
</evidence>
<evidence type="ECO:0000313" key="8">
    <source>
        <dbReference type="EMBL" id="TWJ12776.1"/>
    </source>
</evidence>
<evidence type="ECO:0000259" key="7">
    <source>
        <dbReference type="Pfam" id="PF07992"/>
    </source>
</evidence>
<dbReference type="Pfam" id="PF07992">
    <property type="entry name" value="Pyr_redox_2"/>
    <property type="match status" value="1"/>
</dbReference>
<organism evidence="8 9">
    <name type="scientific">Stackebrandtia albiflava</name>
    <dbReference type="NCBI Taxonomy" id="406432"/>
    <lineage>
        <taxon>Bacteria</taxon>
        <taxon>Bacillati</taxon>
        <taxon>Actinomycetota</taxon>
        <taxon>Actinomycetes</taxon>
        <taxon>Glycomycetales</taxon>
        <taxon>Glycomycetaceae</taxon>
        <taxon>Stackebrandtia</taxon>
    </lineage>
</organism>
<reference evidence="8 9" key="1">
    <citation type="journal article" date="2013" name="Stand. Genomic Sci.">
        <title>Genomic Encyclopedia of Type Strains, Phase I: The one thousand microbial genomes (KMG-I) project.</title>
        <authorList>
            <person name="Kyrpides N.C."/>
            <person name="Woyke T."/>
            <person name="Eisen J.A."/>
            <person name="Garrity G."/>
            <person name="Lilburn T.G."/>
            <person name="Beck B.J."/>
            <person name="Whitman W.B."/>
            <person name="Hugenholtz P."/>
            <person name="Klenk H.P."/>
        </authorList>
    </citation>
    <scope>NUCLEOTIDE SEQUENCE [LARGE SCALE GENOMIC DNA]</scope>
    <source>
        <strain evidence="8 9">DSM 45044</strain>
    </source>
</reference>
<dbReference type="OrthoDB" id="9781621at2"/>
<name>A0A562V4G6_9ACTN</name>
<evidence type="ECO:0000256" key="3">
    <source>
        <dbReference type="ARBA" id="ARBA00022827"/>
    </source>
</evidence>
<dbReference type="PANTHER" id="PTHR43706:SF45">
    <property type="entry name" value="NADH DEHYDROGENASE-LIKE PROTEIN RV1812C"/>
    <property type="match status" value="1"/>
</dbReference>
<feature type="domain" description="FAD/NAD(P)-binding" evidence="7">
    <location>
        <begin position="3"/>
        <end position="334"/>
    </location>
</feature>
<dbReference type="InterPro" id="IPR045024">
    <property type="entry name" value="NDH-2"/>
</dbReference>
<dbReference type="Gene3D" id="3.50.50.100">
    <property type="match status" value="1"/>
</dbReference>
<dbReference type="InterPro" id="IPR036188">
    <property type="entry name" value="FAD/NAD-bd_sf"/>
</dbReference>
<evidence type="ECO:0000256" key="2">
    <source>
        <dbReference type="ARBA" id="ARBA00022630"/>
    </source>
</evidence>
<evidence type="ECO:0000256" key="1">
    <source>
        <dbReference type="ARBA" id="ARBA00005272"/>
    </source>
</evidence>
<evidence type="ECO:0000256" key="4">
    <source>
        <dbReference type="ARBA" id="ARBA00023002"/>
    </source>
</evidence>
<dbReference type="GO" id="GO:0003954">
    <property type="term" value="F:NADH dehydrogenase activity"/>
    <property type="evidence" value="ECO:0007669"/>
    <property type="project" value="InterPro"/>
</dbReference>